<evidence type="ECO:0000256" key="1">
    <source>
        <dbReference type="SAM" id="Phobius"/>
    </source>
</evidence>
<keyword evidence="1" id="KW-0472">Membrane</keyword>
<keyword evidence="3" id="KW-1185">Reference proteome</keyword>
<protein>
    <submittedName>
        <fullName evidence="2">Uncharacterized protein</fullName>
    </submittedName>
</protein>
<proteinExistence type="predicted"/>
<evidence type="ECO:0000313" key="2">
    <source>
        <dbReference type="EMBL" id="MDX5931745.1"/>
    </source>
</evidence>
<dbReference type="RefSeq" id="WP_319614638.1">
    <property type="nucleotide sequence ID" value="NZ_JAWXYB010000018.1"/>
</dbReference>
<feature type="transmembrane region" description="Helical" evidence="1">
    <location>
        <begin position="20"/>
        <end position="37"/>
    </location>
</feature>
<accession>A0AAW9DUA7</accession>
<keyword evidence="1" id="KW-0812">Transmembrane</keyword>
<dbReference type="Proteomes" id="UP001279553">
    <property type="component" value="Unassembled WGS sequence"/>
</dbReference>
<keyword evidence="1" id="KW-1133">Transmembrane helix</keyword>
<dbReference type="AlphaFoldDB" id="A0AAW9DUA7"/>
<reference evidence="2 3" key="1">
    <citation type="submission" date="2023-11" db="EMBL/GenBank/DDBJ databases">
        <title>MicrobeMod: A computational toolkit for identifying prokaryotic methylation and restriction-modification with nanopore sequencing.</title>
        <authorList>
            <person name="Crits-Christoph A."/>
            <person name="Kang S.C."/>
            <person name="Lee H."/>
            <person name="Ostrov N."/>
        </authorList>
    </citation>
    <scope>NUCLEOTIDE SEQUENCE [LARGE SCALE GENOMIC DNA]</scope>
    <source>
        <strain evidence="2 3">DSMZ 700</strain>
    </source>
</reference>
<dbReference type="EMBL" id="JAWXYB010000018">
    <property type="protein sequence ID" value="MDX5931745.1"/>
    <property type="molecule type" value="Genomic_DNA"/>
</dbReference>
<name>A0AAW9DUA7_ACIAO</name>
<sequence length="47" mass="5225">MMEPPFYSFHLVDDYLCAAAFPAVAIDFVLGLQYFALAKRAPGEAQE</sequence>
<organism evidence="2 3">
    <name type="scientific">Acidiphilium acidophilum</name>
    <name type="common">Thiobacillus acidophilus</name>
    <dbReference type="NCBI Taxonomy" id="76588"/>
    <lineage>
        <taxon>Bacteria</taxon>
        <taxon>Pseudomonadati</taxon>
        <taxon>Pseudomonadota</taxon>
        <taxon>Alphaproteobacteria</taxon>
        <taxon>Acetobacterales</taxon>
        <taxon>Acidocellaceae</taxon>
        <taxon>Acidiphilium</taxon>
    </lineage>
</organism>
<comment type="caution">
    <text evidence="2">The sequence shown here is derived from an EMBL/GenBank/DDBJ whole genome shotgun (WGS) entry which is preliminary data.</text>
</comment>
<evidence type="ECO:0000313" key="3">
    <source>
        <dbReference type="Proteomes" id="UP001279553"/>
    </source>
</evidence>
<gene>
    <name evidence="2" type="ORF">SIL87_13325</name>
</gene>